<keyword evidence="2" id="KW-1185">Reference proteome</keyword>
<dbReference type="Gene3D" id="1.25.40.10">
    <property type="entry name" value="Tetratricopeptide repeat domain"/>
    <property type="match status" value="1"/>
</dbReference>
<dbReference type="eggNOG" id="COG0457">
    <property type="taxonomic scope" value="Bacteria"/>
</dbReference>
<sequence>MSQRISRHTRPLELVGLGASHWAHLTEWLTEQGWPSALLATDLTYGAWQAQHIASELARQLQHPLLPPPASGPTPSSLAYGDLVGRGIDAEAAGDKALINAVDALEHLAPALATLPPHTIVVLLPRATYTFGADNAAFVYLLAQWLETHASHKLLLLDTDNARPQPGDGFWHITYPAGVTPSLHKPAPLTHLLAYTPSLLADESYQLAPRTSARADAWVTLSGGQHLLKPEYRPIATPPADMPPNPLFGRPLLAFWQYHNQPDSALMGQAWQLFGAGCADIAIQLAVRCVAAAQLPIMRGVLLAQLQGMRIATMRFADAAAEAEPAAALPTGIRSFLHQAIGWGLAMTNRLPDAKRQFELASAYQEPTIAPLEKAYFDNIQAFLHYRMGDADQAFRLEKGIEALHQTVPDEDFRLTYINSINQARLYKSVGDLVNAEAYYERAFATTLGNRSESDLVYVHVCRALLRHDQNEPDACFREWVQAALHWAAATYPEAVGGRTLTAILNTHRLPPPTDRVEATAQAFVERIIALGAVLNRDLSTELSGTPCVFVHASQRPGCETVAGNGWLLVGTTNVPSQPAVVGPQSDRLRALLTNLLTTELGTLAQQPTILIDDRGLDEAPSPAAVWLLGWQWAAKRLYWQGTEQAYADYLLPQVRVALSPAVARRVAVPSGGQQLQFKRYRQPLALTDKAADWVDWFAAGPTLGQLWQRHDRQTVDELLRVFQQRRIIRLSLPDEALNAAPTAAYASSFLV</sequence>
<dbReference type="AlphaFoldDB" id="I0K5E3"/>
<gene>
    <name evidence="1" type="ORF">FAES_1336</name>
</gene>
<accession>I0K5E3</accession>
<evidence type="ECO:0000313" key="2">
    <source>
        <dbReference type="Proteomes" id="UP000011058"/>
    </source>
</evidence>
<dbReference type="STRING" id="1166018.FAES_1336"/>
<organism evidence="1 2">
    <name type="scientific">Fibrella aestuarina BUZ 2</name>
    <dbReference type="NCBI Taxonomy" id="1166018"/>
    <lineage>
        <taxon>Bacteria</taxon>
        <taxon>Pseudomonadati</taxon>
        <taxon>Bacteroidota</taxon>
        <taxon>Cytophagia</taxon>
        <taxon>Cytophagales</taxon>
        <taxon>Spirosomataceae</taxon>
        <taxon>Fibrella</taxon>
    </lineage>
</organism>
<evidence type="ECO:0008006" key="3">
    <source>
        <dbReference type="Google" id="ProtNLM"/>
    </source>
</evidence>
<name>I0K5E3_9BACT</name>
<dbReference type="HOGENOM" id="CLU_376805_0_0_10"/>
<dbReference type="RefSeq" id="WP_015330445.1">
    <property type="nucleotide sequence ID" value="NC_020054.1"/>
</dbReference>
<evidence type="ECO:0000313" key="1">
    <source>
        <dbReference type="EMBL" id="CCG99346.1"/>
    </source>
</evidence>
<dbReference type="SUPFAM" id="SSF48452">
    <property type="entry name" value="TPR-like"/>
    <property type="match status" value="1"/>
</dbReference>
<dbReference type="EMBL" id="HE796683">
    <property type="protein sequence ID" value="CCG99346.1"/>
    <property type="molecule type" value="Genomic_DNA"/>
</dbReference>
<dbReference type="InterPro" id="IPR011990">
    <property type="entry name" value="TPR-like_helical_dom_sf"/>
</dbReference>
<reference evidence="1 2" key="1">
    <citation type="journal article" date="2012" name="J. Bacteriol.">
        <title>Genome Sequence of Fibrella aestuarina BUZ 2T, a Filamentous Marine Bacterium.</title>
        <authorList>
            <person name="Filippini M."/>
            <person name="Qi W."/>
            <person name="Blom J."/>
            <person name="Goesmann A."/>
            <person name="Smits T.H."/>
            <person name="Bagheri H.C."/>
        </authorList>
    </citation>
    <scope>NUCLEOTIDE SEQUENCE [LARGE SCALE GENOMIC DNA]</scope>
    <source>
        <strain evidence="2">BUZ 2T</strain>
    </source>
</reference>
<dbReference type="OrthoDB" id="9554384at2"/>
<proteinExistence type="predicted"/>
<dbReference type="Proteomes" id="UP000011058">
    <property type="component" value="Chromosome"/>
</dbReference>
<dbReference type="KEGG" id="fae:FAES_1336"/>
<protein>
    <recommendedName>
        <fullName evidence="3">TPR repeat-containing protein</fullName>
    </recommendedName>
</protein>